<comment type="cofactor">
    <cofactor evidence="1">
        <name>NAD(+)</name>
        <dbReference type="ChEBI" id="CHEBI:57540"/>
    </cofactor>
</comment>
<keyword evidence="5" id="KW-0119">Carbohydrate metabolism</keyword>
<dbReference type="PANTHER" id="PTHR43725">
    <property type="entry name" value="UDP-GLUCOSE 4-EPIMERASE"/>
    <property type="match status" value="1"/>
</dbReference>
<accession>A0A6J5TAI8</accession>
<dbReference type="Gene3D" id="3.90.25.10">
    <property type="entry name" value="UDP-galactose 4-epimerase, domain 1"/>
    <property type="match status" value="1"/>
</dbReference>
<dbReference type="EMBL" id="LR797824">
    <property type="protein sequence ID" value="CAB4241862.1"/>
    <property type="molecule type" value="Genomic_DNA"/>
</dbReference>
<dbReference type="InterPro" id="IPR001509">
    <property type="entry name" value="Epimerase_deHydtase"/>
</dbReference>
<dbReference type="PANTHER" id="PTHR43725:SF53">
    <property type="entry name" value="UDP-ARABINOSE 4-EPIMERASE 1"/>
    <property type="match status" value="1"/>
</dbReference>
<dbReference type="InterPro" id="IPR036291">
    <property type="entry name" value="NAD(P)-bd_dom_sf"/>
</dbReference>
<evidence type="ECO:0000256" key="5">
    <source>
        <dbReference type="ARBA" id="ARBA00023277"/>
    </source>
</evidence>
<name>A0A6J5TAI8_9CAUD</name>
<comment type="similarity">
    <text evidence="2">Belongs to the NAD(P)-dependent epimerase/dehydratase family.</text>
</comment>
<dbReference type="SUPFAM" id="SSF51735">
    <property type="entry name" value="NAD(P)-binding Rossmann-fold domains"/>
    <property type="match status" value="1"/>
</dbReference>
<feature type="domain" description="NAD-dependent epimerase/dehydratase" evidence="6">
    <location>
        <begin position="5"/>
        <end position="252"/>
    </location>
</feature>
<evidence type="ECO:0000256" key="2">
    <source>
        <dbReference type="ARBA" id="ARBA00007637"/>
    </source>
</evidence>
<dbReference type="Gene3D" id="3.40.50.720">
    <property type="entry name" value="NAD(P)-binding Rossmann-like Domain"/>
    <property type="match status" value="1"/>
</dbReference>
<protein>
    <submittedName>
        <fullName evidence="7">GalE UDP-glucose 4-epimerase</fullName>
    </submittedName>
</protein>
<evidence type="ECO:0000256" key="4">
    <source>
        <dbReference type="ARBA" id="ARBA00023235"/>
    </source>
</evidence>
<dbReference type="Pfam" id="PF01370">
    <property type="entry name" value="Epimerase"/>
    <property type="match status" value="1"/>
</dbReference>
<organism evidence="7">
    <name type="scientific">uncultured Caudovirales phage</name>
    <dbReference type="NCBI Taxonomy" id="2100421"/>
    <lineage>
        <taxon>Viruses</taxon>
        <taxon>Duplodnaviria</taxon>
        <taxon>Heunggongvirae</taxon>
        <taxon>Uroviricota</taxon>
        <taxon>Caudoviricetes</taxon>
        <taxon>Peduoviridae</taxon>
        <taxon>Maltschvirus</taxon>
        <taxon>Maltschvirus maltsch</taxon>
    </lineage>
</organism>
<dbReference type="GO" id="GO:0006012">
    <property type="term" value="P:galactose metabolic process"/>
    <property type="evidence" value="ECO:0007669"/>
    <property type="project" value="InterPro"/>
</dbReference>
<dbReference type="GO" id="GO:0003978">
    <property type="term" value="F:UDP-glucose 4-epimerase activity"/>
    <property type="evidence" value="ECO:0007669"/>
    <property type="project" value="InterPro"/>
</dbReference>
<gene>
    <name evidence="7" type="ORF">UFOVP71_400</name>
</gene>
<keyword evidence="3" id="KW-0520">NAD</keyword>
<evidence type="ECO:0000259" key="6">
    <source>
        <dbReference type="Pfam" id="PF01370"/>
    </source>
</evidence>
<evidence type="ECO:0000313" key="7">
    <source>
        <dbReference type="EMBL" id="CAB4241862.1"/>
    </source>
</evidence>
<dbReference type="InterPro" id="IPR005886">
    <property type="entry name" value="UDP_G4E"/>
</dbReference>
<evidence type="ECO:0000256" key="3">
    <source>
        <dbReference type="ARBA" id="ARBA00023027"/>
    </source>
</evidence>
<dbReference type="NCBIfam" id="TIGR01179">
    <property type="entry name" value="galE"/>
    <property type="match status" value="1"/>
</dbReference>
<reference evidence="7" key="1">
    <citation type="submission" date="2020-05" db="EMBL/GenBank/DDBJ databases">
        <authorList>
            <person name="Chiriac C."/>
            <person name="Salcher M."/>
            <person name="Ghai R."/>
            <person name="Kavagutti S V."/>
        </authorList>
    </citation>
    <scope>NUCLEOTIDE SEQUENCE</scope>
</reference>
<proteinExistence type="inferred from homology"/>
<evidence type="ECO:0000256" key="1">
    <source>
        <dbReference type="ARBA" id="ARBA00001911"/>
    </source>
</evidence>
<keyword evidence="4" id="KW-0413">Isomerase</keyword>
<sequence length="329" mass="36056">MDKWVAITGCNGYIGGQTVLRFKDLGYKVIGIDRNNTSPWIRDIIDINVPGDFSNPMFVNMIIDKNPGALIHIAGTSLVGPSVSDPAPYYANNVGNTAKLLGAIAERGWRKTVVFSSSAAIYGNPVDTLITEESNKKPISPYGHSKLMAEQLLRDCATGYGFKTIALRYFNACGADSQVRHGQLKQATHLIARIIESIINNGVFTLNGTDYDTMDGTCIRDYLHVEDIANAHYLSTKYAEAMPTSSDEFNLGTGRGVSIRQIVESVERVTGKTVLIHNGPKREGDPAMLVASSYKAKQHLGWTADNSSIDNIVRTAWAWYNSAQYRNNA</sequence>